<dbReference type="GO" id="GO:0071011">
    <property type="term" value="C:precatalytic spliceosome"/>
    <property type="evidence" value="ECO:0007669"/>
    <property type="project" value="TreeGrafter"/>
</dbReference>
<dbReference type="InterPro" id="IPR035979">
    <property type="entry name" value="RBD_domain_sf"/>
</dbReference>
<evidence type="ECO:0000256" key="2">
    <source>
        <dbReference type="ARBA" id="ARBA00022664"/>
    </source>
</evidence>
<dbReference type="GO" id="GO:0071013">
    <property type="term" value="C:catalytic step 2 spliceosome"/>
    <property type="evidence" value="ECO:0007669"/>
    <property type="project" value="TreeGrafter"/>
</dbReference>
<dbReference type="GO" id="GO:0006376">
    <property type="term" value="P:mRNA splice site recognition"/>
    <property type="evidence" value="ECO:0007669"/>
    <property type="project" value="TreeGrafter"/>
</dbReference>
<keyword evidence="4" id="KW-0508">mRNA splicing</keyword>
<evidence type="ECO:0000256" key="7">
    <source>
        <dbReference type="SAM" id="MobiDB-lite"/>
    </source>
</evidence>
<reference evidence="9 10" key="1">
    <citation type="journal article" date="2018" name="New Phytol.">
        <title>Phylogenomics of Endogonaceae and evolution of mycorrhizas within Mucoromycota.</title>
        <authorList>
            <person name="Chang Y."/>
            <person name="Desiro A."/>
            <person name="Na H."/>
            <person name="Sandor L."/>
            <person name="Lipzen A."/>
            <person name="Clum A."/>
            <person name="Barry K."/>
            <person name="Grigoriev I.V."/>
            <person name="Martin F.M."/>
            <person name="Stajich J.E."/>
            <person name="Smith M.E."/>
            <person name="Bonito G."/>
            <person name="Spatafora J.W."/>
        </authorList>
    </citation>
    <scope>NUCLEOTIDE SEQUENCE [LARGE SCALE GENOMIC DNA]</scope>
    <source>
        <strain evidence="9 10">GMNB39</strain>
    </source>
</reference>
<dbReference type="Gene3D" id="3.30.70.330">
    <property type="match status" value="3"/>
</dbReference>
<feature type="compositionally biased region" description="Low complexity" evidence="7">
    <location>
        <begin position="36"/>
        <end position="52"/>
    </location>
</feature>
<dbReference type="FunFam" id="3.30.70.330:FF:000382">
    <property type="entry name" value="G-patch domain-containing protein"/>
    <property type="match status" value="1"/>
</dbReference>
<organism evidence="9 10">
    <name type="scientific">Jimgerdemannia flammicorona</name>
    <dbReference type="NCBI Taxonomy" id="994334"/>
    <lineage>
        <taxon>Eukaryota</taxon>
        <taxon>Fungi</taxon>
        <taxon>Fungi incertae sedis</taxon>
        <taxon>Mucoromycota</taxon>
        <taxon>Mucoromycotina</taxon>
        <taxon>Endogonomycetes</taxon>
        <taxon>Endogonales</taxon>
        <taxon>Endogonaceae</taxon>
        <taxon>Jimgerdemannia</taxon>
    </lineage>
</organism>
<dbReference type="SUPFAM" id="SSF54928">
    <property type="entry name" value="RNA-binding domain, RBD"/>
    <property type="match status" value="2"/>
</dbReference>
<dbReference type="GO" id="GO:0000380">
    <property type="term" value="P:alternative mRNA splicing, via spliceosome"/>
    <property type="evidence" value="ECO:0007669"/>
    <property type="project" value="TreeGrafter"/>
</dbReference>
<dbReference type="PROSITE" id="PS50102">
    <property type="entry name" value="RRM"/>
    <property type="match status" value="3"/>
</dbReference>
<dbReference type="SMART" id="SM00360">
    <property type="entry name" value="RRM"/>
    <property type="match status" value="3"/>
</dbReference>
<evidence type="ECO:0000259" key="8">
    <source>
        <dbReference type="PROSITE" id="PS50102"/>
    </source>
</evidence>
<comment type="subcellular location">
    <subcellularLocation>
        <location evidence="1">Nucleus</location>
    </subcellularLocation>
</comment>
<dbReference type="InterPro" id="IPR051974">
    <property type="entry name" value="PUF60_regulator"/>
</dbReference>
<dbReference type="InterPro" id="IPR003954">
    <property type="entry name" value="RRM_euk-type"/>
</dbReference>
<evidence type="ECO:0000313" key="9">
    <source>
        <dbReference type="EMBL" id="RUP48595.1"/>
    </source>
</evidence>
<gene>
    <name evidence="9" type="ORF">BC936DRAFT_144332</name>
</gene>
<accession>A0A433DCP8</accession>
<evidence type="ECO:0000256" key="1">
    <source>
        <dbReference type="ARBA" id="ARBA00004123"/>
    </source>
</evidence>
<dbReference type="Proteomes" id="UP000268093">
    <property type="component" value="Unassembled WGS sequence"/>
</dbReference>
<dbReference type="AlphaFoldDB" id="A0A433DCP8"/>
<dbReference type="InterPro" id="IPR012677">
    <property type="entry name" value="Nucleotide-bd_a/b_plait_sf"/>
</dbReference>
<feature type="compositionally biased region" description="Basic and acidic residues" evidence="7">
    <location>
        <begin position="12"/>
        <end position="35"/>
    </location>
</feature>
<dbReference type="OrthoDB" id="5411533at2759"/>
<sequence>MSNISDPMELSPESKKRIADDEDVDMVKRQRKDGSEASASSPKSSERSVPSPTITPNLPSWVRQIPSMTLNEEQRGRLEKAKAFAREMQTVLFKSKVSPSTPPATLPSLLLSANPLLATGIDLRPLSVLSRIYVGSINFELNEAHIKAVFGQFGSIKSVSMSVDPATGKHKGFCFIEFETPEAAAMALEAMNGADLGGRQLKVGRPNNYTAATSASIPEAPTTRIYISNVNEHITEENMSSIFEAFGRIKICVLMPDLITRKHKGYGYIEFEDEISSKTAIASLNNFELGGLQLHVGPAIVGGPLSEGMKALDKLPAAIPLASPVTNIPPAAVAAVNAANAVVASAISGGVGVSKPATNGNSSAAAVAQNAAARIAADLVARGQGSQVESVALEENMSISASQRYAIMQKLAASREETSPILLVRNAVPISEVDDTLQEEFAEECSNYGKVTRVLVQAVSDGDEETESAGLGLDSGRKEGDGDVRIFVQFAEGESAERARKVLDGRWFGGRRISAVVYDYRKYQIGEYWE</sequence>
<feature type="domain" description="RRM" evidence="8">
    <location>
        <begin position="420"/>
        <end position="513"/>
    </location>
</feature>
<dbReference type="SMART" id="SM00361">
    <property type="entry name" value="RRM_1"/>
    <property type="match status" value="3"/>
</dbReference>
<protein>
    <recommendedName>
        <fullName evidence="8">RRM domain-containing protein</fullName>
    </recommendedName>
</protein>
<proteinExistence type="predicted"/>
<dbReference type="GO" id="GO:0000381">
    <property type="term" value="P:regulation of alternative mRNA splicing, via spliceosome"/>
    <property type="evidence" value="ECO:0007669"/>
    <property type="project" value="TreeGrafter"/>
</dbReference>
<evidence type="ECO:0000256" key="6">
    <source>
        <dbReference type="PROSITE-ProRule" id="PRU00176"/>
    </source>
</evidence>
<evidence type="ECO:0000256" key="4">
    <source>
        <dbReference type="ARBA" id="ARBA00023187"/>
    </source>
</evidence>
<keyword evidence="2" id="KW-0507">mRNA processing</keyword>
<dbReference type="EMBL" id="RBNI01003209">
    <property type="protein sequence ID" value="RUP48595.1"/>
    <property type="molecule type" value="Genomic_DNA"/>
</dbReference>
<evidence type="ECO:0000256" key="5">
    <source>
        <dbReference type="ARBA" id="ARBA00023242"/>
    </source>
</evidence>
<dbReference type="PANTHER" id="PTHR47330">
    <property type="entry name" value="POLY(U)-BINDING-SPLICING FACTOR PUF60-B-RELATED"/>
    <property type="match status" value="1"/>
</dbReference>
<feature type="domain" description="RRM" evidence="8">
    <location>
        <begin position="223"/>
        <end position="301"/>
    </location>
</feature>
<evidence type="ECO:0000313" key="10">
    <source>
        <dbReference type="Proteomes" id="UP000268093"/>
    </source>
</evidence>
<feature type="region of interest" description="Disordered" evidence="7">
    <location>
        <begin position="1"/>
        <end position="60"/>
    </location>
</feature>
<comment type="caution">
    <text evidence="9">The sequence shown here is derived from an EMBL/GenBank/DDBJ whole genome shotgun (WGS) entry which is preliminary data.</text>
</comment>
<feature type="domain" description="RRM" evidence="8">
    <location>
        <begin position="130"/>
        <end position="208"/>
    </location>
</feature>
<dbReference type="Pfam" id="PF00076">
    <property type="entry name" value="RRM_1"/>
    <property type="match status" value="2"/>
</dbReference>
<keyword evidence="5" id="KW-0539">Nucleus</keyword>
<dbReference type="GO" id="GO:0003723">
    <property type="term" value="F:RNA binding"/>
    <property type="evidence" value="ECO:0007669"/>
    <property type="project" value="UniProtKB-UniRule"/>
</dbReference>
<dbReference type="PANTHER" id="PTHR47330:SF1">
    <property type="entry name" value="POLY(U)-BINDING-SPLICING FACTOR PUF60"/>
    <property type="match status" value="1"/>
</dbReference>
<name>A0A433DCP8_9FUNG</name>
<dbReference type="InterPro" id="IPR000504">
    <property type="entry name" value="RRM_dom"/>
</dbReference>
<keyword evidence="10" id="KW-1185">Reference proteome</keyword>
<keyword evidence="3 6" id="KW-0694">RNA-binding</keyword>
<evidence type="ECO:0000256" key="3">
    <source>
        <dbReference type="ARBA" id="ARBA00022884"/>
    </source>
</evidence>